<feature type="region of interest" description="Disordered" evidence="6">
    <location>
        <begin position="1"/>
        <end position="24"/>
    </location>
</feature>
<dbReference type="PANTHER" id="PTHR43900">
    <property type="entry name" value="GLUTATHIONE S-TRANSFERASE RHO"/>
    <property type="match status" value="1"/>
</dbReference>
<dbReference type="InterPro" id="IPR004045">
    <property type="entry name" value="Glutathione_S-Trfase_N"/>
</dbReference>
<evidence type="ECO:0000259" key="8">
    <source>
        <dbReference type="PROSITE" id="PS50405"/>
    </source>
</evidence>
<dbReference type="EMBL" id="OX465079">
    <property type="protein sequence ID" value="CAI9276724.1"/>
    <property type="molecule type" value="Genomic_DNA"/>
</dbReference>
<dbReference type="GO" id="GO:0005737">
    <property type="term" value="C:cytoplasm"/>
    <property type="evidence" value="ECO:0007669"/>
    <property type="project" value="TreeGrafter"/>
</dbReference>
<feature type="compositionally biased region" description="Polar residues" evidence="6">
    <location>
        <begin position="11"/>
        <end position="22"/>
    </location>
</feature>
<dbReference type="GO" id="GO:0043295">
    <property type="term" value="F:glutathione binding"/>
    <property type="evidence" value="ECO:0007669"/>
    <property type="project" value="TreeGrafter"/>
</dbReference>
<dbReference type="Gene3D" id="3.40.30.10">
    <property type="entry name" value="Glutaredoxin"/>
    <property type="match status" value="1"/>
</dbReference>
<keyword evidence="3" id="KW-0808">Transferase</keyword>
<dbReference type="Pfam" id="PF02798">
    <property type="entry name" value="GST_N"/>
    <property type="match status" value="1"/>
</dbReference>
<evidence type="ECO:0000256" key="4">
    <source>
        <dbReference type="ARBA" id="ARBA00047960"/>
    </source>
</evidence>
<dbReference type="EC" id="2.5.1.18" evidence="2"/>
<feature type="region of interest" description="Disordered" evidence="6">
    <location>
        <begin position="117"/>
        <end position="179"/>
    </location>
</feature>
<dbReference type="FunFam" id="3.40.30.10:FF:000016">
    <property type="entry name" value="Glutathione S-transferase F2"/>
    <property type="match status" value="1"/>
</dbReference>
<dbReference type="SUPFAM" id="SSF52833">
    <property type="entry name" value="Thioredoxin-like"/>
    <property type="match status" value="1"/>
</dbReference>
<feature type="compositionally biased region" description="Polar residues" evidence="6">
    <location>
        <begin position="152"/>
        <end position="168"/>
    </location>
</feature>
<dbReference type="CDD" id="cd03053">
    <property type="entry name" value="GST_N_Phi"/>
    <property type="match status" value="1"/>
</dbReference>
<dbReference type="Pfam" id="PF00043">
    <property type="entry name" value="GST_C"/>
    <property type="match status" value="1"/>
</dbReference>
<accession>A0AA35YMP8</accession>
<evidence type="ECO:0000256" key="6">
    <source>
        <dbReference type="SAM" id="MobiDB-lite"/>
    </source>
</evidence>
<feature type="compositionally biased region" description="Low complexity" evidence="6">
    <location>
        <begin position="117"/>
        <end position="149"/>
    </location>
</feature>
<sequence>MEQDSPPTLVLFNSHQSQQFQPLNDDYEDDEALSLCDLTTSKHEVPKANHPEEQFSDDVEQDFDFGGAGNSLPENKMCSADELFFHGQILPLHHSVSLPSELITDGRSFIRSVSFSGSEPTSVVSSRSSSTRSNNSGTSGSGSTSGSEFTKTRNQFHSHPSPTPQIRTRSVHHSNPKTSSKWSFLQLGMMKPQEIGLEDLKNRSQRSHGSIKSLSMNMKDQNQNNKKKKTQLALFGGCKCSANAIENTVYSRIPMVKPTVPSSSYASIHPQDLKVPKKMVVKVYGPNRSACTLRVLACFLELDVDFERINVDLNSNEHKQPKFLLKQPFGQVPVVEDGDFRLFESRAIIRYYATKYADKNQKLYGTTFEEKALVDQWLEVEAHHFNDMVYTIVLQKLIIPEMGGKTDFTLVENCEKKLEKVFEVYEEQLSKHRYLVGDCFTLADLSHLPGIKYLMNEAELGHMVTQKKNVNSWWNDISNRHAWKKLMLLMD</sequence>
<keyword evidence="10" id="KW-1185">Reference proteome</keyword>
<evidence type="ECO:0000256" key="2">
    <source>
        <dbReference type="ARBA" id="ARBA00012452"/>
    </source>
</evidence>
<evidence type="ECO:0000313" key="9">
    <source>
        <dbReference type="EMBL" id="CAI9276724.1"/>
    </source>
</evidence>
<dbReference type="GO" id="GO:0004364">
    <property type="term" value="F:glutathione transferase activity"/>
    <property type="evidence" value="ECO:0007669"/>
    <property type="project" value="UniProtKB-EC"/>
</dbReference>
<dbReference type="InterPro" id="IPR034347">
    <property type="entry name" value="GST_Phi_C"/>
</dbReference>
<dbReference type="SFLD" id="SFLDS00019">
    <property type="entry name" value="Glutathione_Transferase_(cytos"/>
    <property type="match status" value="1"/>
</dbReference>
<proteinExistence type="inferred from homology"/>
<evidence type="ECO:0000313" key="10">
    <source>
        <dbReference type="Proteomes" id="UP001177003"/>
    </source>
</evidence>
<dbReference type="Gene3D" id="1.20.1050.10">
    <property type="match status" value="1"/>
</dbReference>
<name>A0AA35YMP8_LACSI</name>
<evidence type="ECO:0000256" key="3">
    <source>
        <dbReference type="ARBA" id="ARBA00022679"/>
    </source>
</evidence>
<dbReference type="InterPro" id="IPR010987">
    <property type="entry name" value="Glutathione-S-Trfase_C-like"/>
</dbReference>
<dbReference type="SFLD" id="SFLDG00358">
    <property type="entry name" value="Main_(cytGST)"/>
    <property type="match status" value="1"/>
</dbReference>
<feature type="domain" description="GST N-terminal" evidence="7">
    <location>
        <begin position="279"/>
        <end position="360"/>
    </location>
</feature>
<evidence type="ECO:0000256" key="5">
    <source>
        <dbReference type="ARBA" id="ARBA00081070"/>
    </source>
</evidence>
<comment type="catalytic activity">
    <reaction evidence="4">
        <text>RX + glutathione = an S-substituted glutathione + a halide anion + H(+)</text>
        <dbReference type="Rhea" id="RHEA:16437"/>
        <dbReference type="ChEBI" id="CHEBI:15378"/>
        <dbReference type="ChEBI" id="CHEBI:16042"/>
        <dbReference type="ChEBI" id="CHEBI:17792"/>
        <dbReference type="ChEBI" id="CHEBI:57925"/>
        <dbReference type="ChEBI" id="CHEBI:90779"/>
        <dbReference type="EC" id="2.5.1.18"/>
    </reaction>
</comment>
<dbReference type="InterPro" id="IPR036249">
    <property type="entry name" value="Thioredoxin-like_sf"/>
</dbReference>
<dbReference type="InterPro" id="IPR004046">
    <property type="entry name" value="GST_C"/>
</dbReference>
<dbReference type="PANTHER" id="PTHR43900:SF54">
    <property type="entry name" value="GLUTATHIONE S-TRANSFERASE F12"/>
    <property type="match status" value="1"/>
</dbReference>
<dbReference type="GO" id="GO:0006749">
    <property type="term" value="P:glutathione metabolic process"/>
    <property type="evidence" value="ECO:0007669"/>
    <property type="project" value="TreeGrafter"/>
</dbReference>
<dbReference type="FunFam" id="1.20.1050.10:FF:000004">
    <property type="entry name" value="Glutathione S-transferase F2"/>
    <property type="match status" value="1"/>
</dbReference>
<dbReference type="InterPro" id="IPR036282">
    <property type="entry name" value="Glutathione-S-Trfase_C_sf"/>
</dbReference>
<dbReference type="SFLD" id="SFLDG01154">
    <property type="entry name" value="Main.5:_Phi-like"/>
    <property type="match status" value="1"/>
</dbReference>
<feature type="domain" description="GST C-terminal" evidence="8">
    <location>
        <begin position="367"/>
        <end position="491"/>
    </location>
</feature>
<dbReference type="PROSITE" id="PS50405">
    <property type="entry name" value="GST_CTER"/>
    <property type="match status" value="1"/>
</dbReference>
<dbReference type="InterPro" id="IPR040079">
    <property type="entry name" value="Glutathione_S-Trfase"/>
</dbReference>
<evidence type="ECO:0000259" key="7">
    <source>
        <dbReference type="PROSITE" id="PS50404"/>
    </source>
</evidence>
<dbReference type="GO" id="GO:0009407">
    <property type="term" value="P:toxin catabolic process"/>
    <property type="evidence" value="ECO:0007669"/>
    <property type="project" value="UniProtKB-ARBA"/>
</dbReference>
<dbReference type="Proteomes" id="UP001177003">
    <property type="component" value="Chromosome 3"/>
</dbReference>
<organism evidence="9 10">
    <name type="scientific">Lactuca saligna</name>
    <name type="common">Willowleaf lettuce</name>
    <dbReference type="NCBI Taxonomy" id="75948"/>
    <lineage>
        <taxon>Eukaryota</taxon>
        <taxon>Viridiplantae</taxon>
        <taxon>Streptophyta</taxon>
        <taxon>Embryophyta</taxon>
        <taxon>Tracheophyta</taxon>
        <taxon>Spermatophyta</taxon>
        <taxon>Magnoliopsida</taxon>
        <taxon>eudicotyledons</taxon>
        <taxon>Gunneridae</taxon>
        <taxon>Pentapetalae</taxon>
        <taxon>asterids</taxon>
        <taxon>campanulids</taxon>
        <taxon>Asterales</taxon>
        <taxon>Asteraceae</taxon>
        <taxon>Cichorioideae</taxon>
        <taxon>Cichorieae</taxon>
        <taxon>Lactucinae</taxon>
        <taxon>Lactuca</taxon>
    </lineage>
</organism>
<dbReference type="PROSITE" id="PS50404">
    <property type="entry name" value="GST_NTER"/>
    <property type="match status" value="1"/>
</dbReference>
<protein>
    <recommendedName>
        <fullName evidence="2">glutathione transferase</fullName>
        <ecNumber evidence="2">2.5.1.18</ecNumber>
    </recommendedName>
    <alternativeName>
        <fullName evidence="5">GST class-phi</fullName>
    </alternativeName>
</protein>
<dbReference type="AlphaFoldDB" id="A0AA35YMP8"/>
<gene>
    <name evidence="9" type="ORF">LSALG_LOCUS16691</name>
</gene>
<dbReference type="CDD" id="cd03187">
    <property type="entry name" value="GST_C_Phi"/>
    <property type="match status" value="1"/>
</dbReference>
<reference evidence="9" key="1">
    <citation type="submission" date="2023-04" db="EMBL/GenBank/DDBJ databases">
        <authorList>
            <person name="Vijverberg K."/>
            <person name="Xiong W."/>
            <person name="Schranz E."/>
        </authorList>
    </citation>
    <scope>NUCLEOTIDE SEQUENCE</scope>
</reference>
<dbReference type="SUPFAM" id="SSF47616">
    <property type="entry name" value="GST C-terminal domain-like"/>
    <property type="match status" value="1"/>
</dbReference>
<evidence type="ECO:0000256" key="1">
    <source>
        <dbReference type="ARBA" id="ARBA00010128"/>
    </source>
</evidence>
<comment type="similarity">
    <text evidence="1">Belongs to the GST superfamily. Phi family.</text>
</comment>